<dbReference type="Gene3D" id="1.10.150.670">
    <property type="entry name" value="Crossover junction endonuclease EME1, DNA-binding domain"/>
    <property type="match status" value="1"/>
</dbReference>
<dbReference type="SMART" id="SM00891">
    <property type="entry name" value="ERCC4"/>
    <property type="match status" value="1"/>
</dbReference>
<dbReference type="GO" id="GO:0008821">
    <property type="term" value="F:crossover junction DNA endonuclease activity"/>
    <property type="evidence" value="ECO:0007669"/>
    <property type="project" value="TreeGrafter"/>
</dbReference>
<proteinExistence type="inferred from homology"/>
<dbReference type="GO" id="GO:0048476">
    <property type="term" value="C:Holliday junction resolvase complex"/>
    <property type="evidence" value="ECO:0007669"/>
    <property type="project" value="InterPro"/>
</dbReference>
<dbReference type="Pfam" id="PF21292">
    <property type="entry name" value="EME1-MUS81_C"/>
    <property type="match status" value="1"/>
</dbReference>
<keyword evidence="9" id="KW-0540">Nuclease</keyword>
<organism evidence="9">
    <name type="scientific">Nothobranchius kadleci</name>
    <name type="common">African annual killifish</name>
    <dbReference type="NCBI Taxonomy" id="1051664"/>
    <lineage>
        <taxon>Eukaryota</taxon>
        <taxon>Metazoa</taxon>
        <taxon>Chordata</taxon>
        <taxon>Craniata</taxon>
        <taxon>Vertebrata</taxon>
        <taxon>Euteleostomi</taxon>
        <taxon>Actinopterygii</taxon>
        <taxon>Neopterygii</taxon>
        <taxon>Teleostei</taxon>
        <taxon>Neoteleostei</taxon>
        <taxon>Acanthomorphata</taxon>
        <taxon>Ovalentaria</taxon>
        <taxon>Atherinomorphae</taxon>
        <taxon>Cyprinodontiformes</taxon>
        <taxon>Nothobranchiidae</taxon>
        <taxon>Nothobranchius</taxon>
    </lineage>
</organism>
<keyword evidence="4" id="KW-0233">DNA recombination</keyword>
<dbReference type="GO" id="GO:0003677">
    <property type="term" value="F:DNA binding"/>
    <property type="evidence" value="ECO:0007669"/>
    <property type="project" value="InterPro"/>
</dbReference>
<dbReference type="GO" id="GO:0000712">
    <property type="term" value="P:resolution of meiotic recombination intermediates"/>
    <property type="evidence" value="ECO:0007669"/>
    <property type="project" value="TreeGrafter"/>
</dbReference>
<evidence type="ECO:0000256" key="6">
    <source>
        <dbReference type="ARBA" id="ARBA00023242"/>
    </source>
</evidence>
<evidence type="ECO:0000256" key="1">
    <source>
        <dbReference type="ARBA" id="ARBA00004123"/>
    </source>
</evidence>
<dbReference type="Gene3D" id="3.40.50.10130">
    <property type="match status" value="1"/>
</dbReference>
<keyword evidence="6" id="KW-0539">Nucleus</keyword>
<name>A0A1A8BJW9_NOTKA</name>
<dbReference type="GO" id="GO:0031297">
    <property type="term" value="P:replication fork processing"/>
    <property type="evidence" value="ECO:0007669"/>
    <property type="project" value="TreeGrafter"/>
</dbReference>
<keyword evidence="5" id="KW-0234">DNA repair</keyword>
<feature type="compositionally biased region" description="Acidic residues" evidence="7">
    <location>
        <begin position="1"/>
        <end position="12"/>
    </location>
</feature>
<dbReference type="AlphaFoldDB" id="A0A1A8BJW9"/>
<comment type="subcellular location">
    <subcellularLocation>
        <location evidence="1">Nucleus</location>
    </subcellularLocation>
</comment>
<evidence type="ECO:0000256" key="5">
    <source>
        <dbReference type="ARBA" id="ARBA00023204"/>
    </source>
</evidence>
<dbReference type="EMBL" id="HADZ01002980">
    <property type="protein sequence ID" value="SBP66921.1"/>
    <property type="molecule type" value="Transcribed_RNA"/>
</dbReference>
<dbReference type="PANTHER" id="PTHR21077:SF7">
    <property type="entry name" value="CROSSOVER JUNCTION ENDONUCLEASE EME1"/>
    <property type="match status" value="1"/>
</dbReference>
<comment type="similarity">
    <text evidence="2">Belongs to the EME1/MMS4 family.</text>
</comment>
<evidence type="ECO:0000256" key="2">
    <source>
        <dbReference type="ARBA" id="ARBA00005313"/>
    </source>
</evidence>
<dbReference type="InterPro" id="IPR033310">
    <property type="entry name" value="Mms4/EME1/EME2"/>
</dbReference>
<gene>
    <name evidence="9" type="primary">EME1</name>
</gene>
<dbReference type="InterPro" id="IPR006166">
    <property type="entry name" value="ERCC4_domain"/>
</dbReference>
<keyword evidence="9" id="KW-0255">Endonuclease</keyword>
<evidence type="ECO:0000259" key="8">
    <source>
        <dbReference type="SMART" id="SM00891"/>
    </source>
</evidence>
<reference evidence="9" key="2">
    <citation type="submission" date="2016-06" db="EMBL/GenBank/DDBJ databases">
        <title>The genome of a short-lived fish provides insights into sex chromosome evolution and the genetic control of aging.</title>
        <authorList>
            <person name="Reichwald K."/>
            <person name="Felder M."/>
            <person name="Petzold A."/>
            <person name="Koch P."/>
            <person name="Groth M."/>
            <person name="Platzer M."/>
        </authorList>
    </citation>
    <scope>NUCLEOTIDE SEQUENCE</scope>
    <source>
        <tissue evidence="9">Brain</tissue>
    </source>
</reference>
<evidence type="ECO:0000313" key="9">
    <source>
        <dbReference type="EMBL" id="SBP66921.1"/>
    </source>
</evidence>
<dbReference type="PANTHER" id="PTHR21077">
    <property type="entry name" value="EME1 PROTEIN"/>
    <property type="match status" value="1"/>
</dbReference>
<dbReference type="GO" id="GO:0006302">
    <property type="term" value="P:double-strand break repair"/>
    <property type="evidence" value="ECO:0007669"/>
    <property type="project" value="TreeGrafter"/>
</dbReference>
<keyword evidence="9" id="KW-0378">Hydrolase</keyword>
<sequence>MDGTSDPDDELPTFDFLQPTVSQVSRRTPEVPDSDLSDPAALFPRQRRGPLPDTVTISSDSEDEAPYVPLAQRLKNRRDPGILSSSVKDAALCCPSGPAQPPSLDRVATEARQDCEDVFVTLVSVPENKDTNPGKQNITKSTVENVGASREMDGMWRTRERRQQDQEKKALAEAAKALRPEERIKHMVVAVDPAHLQLEGGATLLASLQALGCSCAIEKQPFPLSVSWSRRAACAQDSVCVPEAQVVMQITVKDFITLINNYIQEVRHGRSVCGPTLASWVQQLQKHHPSKIFSLAVIELEEYFRAQKCCEQKKVREAVTGKGGRTQKERKKPKNGDVQQLAKLSRVDVEEAVVHLQLHNGVSVHFFSTWREFSDYITMTTKALAEAPFKREREQTSFSFCLESEWAGGQRVNKAGEGLLQVWKRQIQQLHRVSSEVAAAVVAAYPSPLLLQKTYSECRTESEKVSLLSDLLIRRGEGITSTTQRAGPELSKRLYLLMHSCDPEVILDSCL</sequence>
<feature type="domain" description="ERCC4" evidence="8">
    <location>
        <begin position="188"/>
        <end position="456"/>
    </location>
</feature>
<feature type="region of interest" description="Disordered" evidence="7">
    <location>
        <begin position="1"/>
        <end position="67"/>
    </location>
</feature>
<dbReference type="Pfam" id="PF02732">
    <property type="entry name" value="ERCC4"/>
    <property type="match status" value="1"/>
</dbReference>
<keyword evidence="3" id="KW-0227">DNA damage</keyword>
<reference evidence="9" key="1">
    <citation type="submission" date="2016-05" db="EMBL/GenBank/DDBJ databases">
        <authorList>
            <person name="Lavstsen T."/>
            <person name="Jespersen J.S."/>
        </authorList>
    </citation>
    <scope>NUCLEOTIDE SEQUENCE</scope>
    <source>
        <tissue evidence="9">Brain</tissue>
    </source>
</reference>
<dbReference type="GO" id="GO:0031573">
    <property type="term" value="P:mitotic intra-S DNA damage checkpoint signaling"/>
    <property type="evidence" value="ECO:0007669"/>
    <property type="project" value="TreeGrafter"/>
</dbReference>
<dbReference type="FunFam" id="1.10.150.670:FF:000002">
    <property type="entry name" value="Crossover junction endonuclease EME1"/>
    <property type="match status" value="1"/>
</dbReference>
<evidence type="ECO:0000256" key="3">
    <source>
        <dbReference type="ARBA" id="ARBA00022763"/>
    </source>
</evidence>
<evidence type="ECO:0000256" key="7">
    <source>
        <dbReference type="SAM" id="MobiDB-lite"/>
    </source>
</evidence>
<evidence type="ECO:0000256" key="4">
    <source>
        <dbReference type="ARBA" id="ARBA00023172"/>
    </source>
</evidence>
<protein>
    <submittedName>
        <fullName evidence="9">Essential meiotic endonuclease 1 homolog 1</fullName>
    </submittedName>
</protein>
<dbReference type="InterPro" id="IPR042530">
    <property type="entry name" value="EME1/EME2_C"/>
</dbReference>
<dbReference type="GO" id="GO:0005634">
    <property type="term" value="C:nucleus"/>
    <property type="evidence" value="ECO:0007669"/>
    <property type="project" value="UniProtKB-SubCell"/>
</dbReference>
<accession>A0A1A8BJW9</accession>